<reference evidence="1 2" key="1">
    <citation type="submission" date="2022-12" db="EMBL/GenBank/DDBJ databases">
        <title>Genomic features and morphological characterization of a novel Knufia sp. strain isolated from spacecraft assembly facility.</title>
        <authorList>
            <person name="Teixeira M."/>
            <person name="Chander A.M."/>
            <person name="Stajich J.E."/>
            <person name="Venkateswaran K."/>
        </authorList>
    </citation>
    <scope>NUCLEOTIDE SEQUENCE [LARGE SCALE GENOMIC DNA]</scope>
    <source>
        <strain evidence="1 2">FJI-L2-BK-P2</strain>
    </source>
</reference>
<dbReference type="Proteomes" id="UP001316803">
    <property type="component" value="Unassembled WGS sequence"/>
</dbReference>
<sequence>MDALCAKVDRLEVTRDQSGPLVVFKQTVDGPALRMKPKWICYCVEALFAHAFIAEMVFDEDLELQLVVVQQDTVIVARGDSAGFERVVKAAGALGEITVLPVV</sequence>
<accession>A0AAN8EPS2</accession>
<comment type="caution">
    <text evidence="1">The sequence shown here is derived from an EMBL/GenBank/DDBJ whole genome shotgun (WGS) entry which is preliminary data.</text>
</comment>
<organism evidence="1 2">
    <name type="scientific">Knufia fluminis</name>
    <dbReference type="NCBI Taxonomy" id="191047"/>
    <lineage>
        <taxon>Eukaryota</taxon>
        <taxon>Fungi</taxon>
        <taxon>Dikarya</taxon>
        <taxon>Ascomycota</taxon>
        <taxon>Pezizomycotina</taxon>
        <taxon>Eurotiomycetes</taxon>
        <taxon>Chaetothyriomycetidae</taxon>
        <taxon>Chaetothyriales</taxon>
        <taxon>Trichomeriaceae</taxon>
        <taxon>Knufia</taxon>
    </lineage>
</organism>
<name>A0AAN8EPS2_9EURO</name>
<protein>
    <submittedName>
        <fullName evidence="1">Uncharacterized protein</fullName>
    </submittedName>
</protein>
<keyword evidence="2" id="KW-1185">Reference proteome</keyword>
<dbReference type="AlphaFoldDB" id="A0AAN8EPS2"/>
<evidence type="ECO:0000313" key="1">
    <source>
        <dbReference type="EMBL" id="KAK5958315.1"/>
    </source>
</evidence>
<gene>
    <name evidence="1" type="ORF">OHC33_000157</name>
</gene>
<dbReference type="EMBL" id="JAKLMC020000001">
    <property type="protein sequence ID" value="KAK5958315.1"/>
    <property type="molecule type" value="Genomic_DNA"/>
</dbReference>
<proteinExistence type="predicted"/>
<evidence type="ECO:0000313" key="2">
    <source>
        <dbReference type="Proteomes" id="UP001316803"/>
    </source>
</evidence>